<evidence type="ECO:0000313" key="2">
    <source>
        <dbReference type="EMBL" id="GFM37560.1"/>
    </source>
</evidence>
<dbReference type="RefSeq" id="WP_174410143.1">
    <property type="nucleotide sequence ID" value="NZ_BLVP01000008.1"/>
</dbReference>
<feature type="domain" description="Flagellar Assembly Protein A N-terminal region" evidence="1">
    <location>
        <begin position="179"/>
        <end position="352"/>
    </location>
</feature>
<sequence length="633" mass="67236">MSARNADIEIIVSDDGLAAIVSGFTIAGDGGAPFTMQTLSNALARAGIKAPPDKEAAKHLLSAFSAGETPDEKAVLGTVIARGVPPKRAEDASIKPLGDLSRPVLPGDAFCEIVQAKPATDGISVSGTSIRPAGPPMGKSLAFPESPNCFIDTTSLQIRSETYGLVVFEDSTLHVRPLLQVAKGDMQVFATVYPKTFRDRNITAEHMESALKEMGITAPPDHQALSQALEAARTANAEVTQVSVARGLEPINGKNGWFELYVKDERSGVGQEDEEGNIDFRARGVIRSVPVGAAVGKLHAPTRGIPGKDVYGRVIPAHDGAVFPISLGENVSATETGSEFIADITGMVFFIRNTLSVTEVFTTASDVNMTTGNLLLEKGSVHVRGSVLSGFRIDCPRNVLVDEVVESAVINAGGDVQVRGGIIMDREGRITAQGGVSAMFAKGATVEAQGDVNIAHEMINCVIFAGQNVVATKGRGKIVGSTVRCGGSVIANEIGSELGVPTTIFLGLEAETTDYSQRRRELKALLQKIYGSLGTGDPRTILVNTPPGKREAVAQVLKLRLSAEKELREIDACILCERAEQRKAMQSKLKAQRVIYPGTVVHAYGAIFRVTAPLERSQLVYDPDEQKIVVMSL</sequence>
<reference evidence="2 3" key="1">
    <citation type="submission" date="2020-05" db="EMBL/GenBank/DDBJ databases">
        <title>Draft genome sequence of Desulfovibrio psychrotolerans JS1T.</title>
        <authorList>
            <person name="Ueno A."/>
            <person name="Tamazawa S."/>
            <person name="Tamamura S."/>
            <person name="Murakami T."/>
            <person name="Kiyama T."/>
            <person name="Inomata H."/>
            <person name="Amano Y."/>
            <person name="Miyakawa K."/>
            <person name="Tamaki H."/>
            <person name="Naganuma T."/>
            <person name="Kaneko K."/>
        </authorList>
    </citation>
    <scope>NUCLEOTIDE SEQUENCE [LARGE SCALE GENOMIC DNA]</scope>
    <source>
        <strain evidence="2 3">JS1</strain>
    </source>
</reference>
<proteinExistence type="predicted"/>
<dbReference type="PANTHER" id="PTHR38032:SF1">
    <property type="entry name" value="RNA-BINDING PROTEIN KHPB N-TERMINAL DOMAIN-CONTAINING PROTEIN"/>
    <property type="match status" value="1"/>
</dbReference>
<name>A0A7J0BV30_9BACT</name>
<accession>A0A7J0BV30</accession>
<dbReference type="PANTHER" id="PTHR38032">
    <property type="entry name" value="POLYMERASE-RELATED"/>
    <property type="match status" value="1"/>
</dbReference>
<evidence type="ECO:0000259" key="1">
    <source>
        <dbReference type="Pfam" id="PF20250"/>
    </source>
</evidence>
<dbReference type="Proteomes" id="UP000503820">
    <property type="component" value="Unassembled WGS sequence"/>
</dbReference>
<gene>
    <name evidence="2" type="ORF">DSM19430T_22440</name>
</gene>
<dbReference type="Pfam" id="PF03961">
    <property type="entry name" value="FapA"/>
    <property type="match status" value="1"/>
</dbReference>
<evidence type="ECO:0000313" key="3">
    <source>
        <dbReference type="Proteomes" id="UP000503820"/>
    </source>
</evidence>
<dbReference type="Pfam" id="PF20250">
    <property type="entry name" value="FapA_N"/>
    <property type="match status" value="2"/>
</dbReference>
<dbReference type="InterPro" id="IPR046865">
    <property type="entry name" value="FapA_b_solenoid"/>
</dbReference>
<protein>
    <recommendedName>
        <fullName evidence="1">Flagellar Assembly Protein A N-terminal region domain-containing protein</fullName>
    </recommendedName>
</protein>
<dbReference type="AlphaFoldDB" id="A0A7J0BV30"/>
<keyword evidence="3" id="KW-1185">Reference proteome</keyword>
<dbReference type="InterPro" id="IPR046866">
    <property type="entry name" value="FapA_N"/>
</dbReference>
<dbReference type="EMBL" id="BLVP01000008">
    <property type="protein sequence ID" value="GFM37560.1"/>
    <property type="molecule type" value="Genomic_DNA"/>
</dbReference>
<feature type="domain" description="Flagellar Assembly Protein A N-terminal region" evidence="1">
    <location>
        <begin position="8"/>
        <end position="170"/>
    </location>
</feature>
<comment type="caution">
    <text evidence="2">The sequence shown here is derived from an EMBL/GenBank/DDBJ whole genome shotgun (WGS) entry which is preliminary data.</text>
</comment>
<dbReference type="InterPro" id="IPR005646">
    <property type="entry name" value="FapA"/>
</dbReference>
<organism evidence="2 3">
    <name type="scientific">Desulfovibrio psychrotolerans</name>
    <dbReference type="NCBI Taxonomy" id="415242"/>
    <lineage>
        <taxon>Bacteria</taxon>
        <taxon>Pseudomonadati</taxon>
        <taxon>Thermodesulfobacteriota</taxon>
        <taxon>Desulfovibrionia</taxon>
        <taxon>Desulfovibrionales</taxon>
        <taxon>Desulfovibrionaceae</taxon>
        <taxon>Desulfovibrio</taxon>
    </lineage>
</organism>